<dbReference type="SUPFAM" id="SSF51735">
    <property type="entry name" value="NAD(P)-binding Rossmann-fold domains"/>
    <property type="match status" value="1"/>
</dbReference>
<dbReference type="GO" id="GO:0016491">
    <property type="term" value="F:oxidoreductase activity"/>
    <property type="evidence" value="ECO:0007669"/>
    <property type="project" value="UniProtKB-KW"/>
</dbReference>
<evidence type="ECO:0000256" key="2">
    <source>
        <dbReference type="SAM" id="MobiDB-lite"/>
    </source>
</evidence>
<dbReference type="CDD" id="cd05327">
    <property type="entry name" value="retinol-DH_like_SDR_c_like"/>
    <property type="match status" value="1"/>
</dbReference>
<dbReference type="Gene3D" id="3.40.50.720">
    <property type="entry name" value="NAD(P)-binding Rossmann-like Domain"/>
    <property type="match status" value="1"/>
</dbReference>
<dbReference type="InterPro" id="IPR036291">
    <property type="entry name" value="NAD(P)-bd_dom_sf"/>
</dbReference>
<dbReference type="NCBIfam" id="NF004513">
    <property type="entry name" value="PRK05854.1"/>
    <property type="match status" value="1"/>
</dbReference>
<keyword evidence="1" id="KW-0560">Oxidoreductase</keyword>
<dbReference type="GeneID" id="74944292"/>
<dbReference type="EMBL" id="CP104003">
    <property type="protein sequence ID" value="UWM53943.1"/>
    <property type="molecule type" value="Genomic_DNA"/>
</dbReference>
<dbReference type="Proteomes" id="UP001057580">
    <property type="component" value="Chromosome"/>
</dbReference>
<dbReference type="KEGG" id="ssai:N0B31_17680"/>
<dbReference type="Pfam" id="PF00106">
    <property type="entry name" value="adh_short"/>
    <property type="match status" value="1"/>
</dbReference>
<evidence type="ECO:0000313" key="3">
    <source>
        <dbReference type="EMBL" id="UWM53943.1"/>
    </source>
</evidence>
<dbReference type="PANTHER" id="PTHR43157">
    <property type="entry name" value="PHOSPHATIDYLINOSITOL-GLYCAN BIOSYNTHESIS CLASS F PROTEIN-RELATED"/>
    <property type="match status" value="1"/>
</dbReference>
<dbReference type="InterPro" id="IPR002347">
    <property type="entry name" value="SDR_fam"/>
</dbReference>
<feature type="region of interest" description="Disordered" evidence="2">
    <location>
        <begin position="265"/>
        <end position="285"/>
    </location>
</feature>
<keyword evidence="4" id="KW-1185">Reference proteome</keyword>
<gene>
    <name evidence="3" type="ORF">N0B31_17680</name>
</gene>
<dbReference type="AlphaFoldDB" id="A0A9E7UA73"/>
<dbReference type="PRINTS" id="PR00081">
    <property type="entry name" value="GDHRDH"/>
</dbReference>
<accession>A0A9E7UA73</accession>
<proteinExistence type="predicted"/>
<evidence type="ECO:0000313" key="4">
    <source>
        <dbReference type="Proteomes" id="UP001057580"/>
    </source>
</evidence>
<evidence type="ECO:0000256" key="1">
    <source>
        <dbReference type="ARBA" id="ARBA00023002"/>
    </source>
</evidence>
<organism evidence="3 4">
    <name type="scientific">Salinirubellus salinus</name>
    <dbReference type="NCBI Taxonomy" id="1364945"/>
    <lineage>
        <taxon>Archaea</taxon>
        <taxon>Methanobacteriati</taxon>
        <taxon>Methanobacteriota</taxon>
        <taxon>Stenosarchaea group</taxon>
        <taxon>Halobacteria</taxon>
        <taxon>Halobacteriales</taxon>
        <taxon>Natronomonadaceae</taxon>
        <taxon>Salinirubellus</taxon>
    </lineage>
</organism>
<sequence>MSQWTVADAPDQSGRVAVVTGANSGLGYEVTKGLADLGAEVVMACRSIDRGESARRDLEREVPGASLSVLELDLADLDSVAAFADAFREAHDDLHLLVNNAGVMALPRRETADGFEMQFGTNHLGHFALTGHLLPAIEGADEPRVATMSSGIHERGHIDFDDLQRERDYDKWAAYGQSKLANLLFAYELDRRADAVLSVGAHPGYAATNLQTAGPEMAGSTVRKVAMEAANAVFAQDADDGALPMLYALTMPDVRGGEYYGPGGFMGMRGGPERQRSSERSYDRETARRLWAVSEDLTGVSYLSR</sequence>
<protein>
    <submittedName>
        <fullName evidence="3">Oxidoreductase</fullName>
    </submittedName>
</protein>
<reference evidence="3" key="1">
    <citation type="submission" date="2022-09" db="EMBL/GenBank/DDBJ databases">
        <title>Diverse halophilic archaea isolated from saline environments.</title>
        <authorList>
            <person name="Cui H.-L."/>
        </authorList>
    </citation>
    <scope>NUCLEOTIDE SEQUENCE</scope>
    <source>
        <strain evidence="3">ZS-35-S2</strain>
    </source>
</reference>
<dbReference type="NCBIfam" id="NF004846">
    <property type="entry name" value="PRK06197.1"/>
    <property type="match status" value="1"/>
</dbReference>
<dbReference type="RefSeq" id="WP_260592937.1">
    <property type="nucleotide sequence ID" value="NZ_CP104003.1"/>
</dbReference>
<name>A0A9E7UA73_9EURY</name>
<dbReference type="PANTHER" id="PTHR43157:SF31">
    <property type="entry name" value="PHOSPHATIDYLINOSITOL-GLYCAN BIOSYNTHESIS CLASS F PROTEIN"/>
    <property type="match status" value="1"/>
</dbReference>
<feature type="compositionally biased region" description="Basic and acidic residues" evidence="2">
    <location>
        <begin position="271"/>
        <end position="285"/>
    </location>
</feature>